<accession>A0AAV9IPM9</accession>
<gene>
    <name evidence="1" type="ORF">CDCA_CDCA01G0229</name>
</gene>
<dbReference type="Gene3D" id="3.30.2310.50">
    <property type="entry name" value="Protein of unknown function (DUF3228), domain 1"/>
    <property type="match status" value="2"/>
</dbReference>
<name>A0AAV9IPM9_CYACA</name>
<keyword evidence="2" id="KW-1185">Reference proteome</keyword>
<dbReference type="Pfam" id="PF11539">
    <property type="entry name" value="DUF3228"/>
    <property type="match status" value="1"/>
</dbReference>
<evidence type="ECO:0000313" key="1">
    <source>
        <dbReference type="EMBL" id="KAK4534204.1"/>
    </source>
</evidence>
<dbReference type="Proteomes" id="UP001301350">
    <property type="component" value="Unassembled WGS sequence"/>
</dbReference>
<evidence type="ECO:0008006" key="3">
    <source>
        <dbReference type="Google" id="ProtNLM"/>
    </source>
</evidence>
<dbReference type="AlphaFoldDB" id="A0AAV9IPM9"/>
<sequence>MAAVFLKLDRFALRQFNTAKYAGTRIFFDPDTFESKVNEYYGERHALETEFGDRPALVQGYAPFCRHLFMPNFTGAKVSVQRITAENESLLRTRYEARRPNELPVLVRFFPSEALGGESALPVARYLDVILYSREQCLKEAQAMGEEPPLEDAPWRIISIKAQDEPYETPMQPITIMRNSLIGEGGSGVPLCRKKYAEAVAYWRERAIIT</sequence>
<dbReference type="InterPro" id="IPR021610">
    <property type="entry name" value="DUF3228"/>
</dbReference>
<dbReference type="PANTHER" id="PTHR38666:SF2">
    <property type="entry name" value="FLAGELLAR ASSOCIATED PROTEIN"/>
    <property type="match status" value="1"/>
</dbReference>
<dbReference type="EMBL" id="JANCYW010000001">
    <property type="protein sequence ID" value="KAK4534204.1"/>
    <property type="molecule type" value="Genomic_DNA"/>
</dbReference>
<protein>
    <recommendedName>
        <fullName evidence="3">Flagellar associated protein</fullName>
    </recommendedName>
</protein>
<comment type="caution">
    <text evidence="1">The sequence shown here is derived from an EMBL/GenBank/DDBJ whole genome shotgun (WGS) entry which is preliminary data.</text>
</comment>
<proteinExistence type="predicted"/>
<dbReference type="PANTHER" id="PTHR38666">
    <property type="match status" value="1"/>
</dbReference>
<reference evidence="1 2" key="1">
    <citation type="submission" date="2022-07" db="EMBL/GenBank/DDBJ databases">
        <title>Genome-wide signatures of adaptation to extreme environments.</title>
        <authorList>
            <person name="Cho C.H."/>
            <person name="Yoon H.S."/>
        </authorList>
    </citation>
    <scope>NUCLEOTIDE SEQUENCE [LARGE SCALE GENOMIC DNA]</scope>
    <source>
        <strain evidence="1 2">DBV 063 E5</strain>
    </source>
</reference>
<evidence type="ECO:0000313" key="2">
    <source>
        <dbReference type="Proteomes" id="UP001301350"/>
    </source>
</evidence>
<organism evidence="1 2">
    <name type="scientific">Cyanidium caldarium</name>
    <name type="common">Red alga</name>
    <dbReference type="NCBI Taxonomy" id="2771"/>
    <lineage>
        <taxon>Eukaryota</taxon>
        <taxon>Rhodophyta</taxon>
        <taxon>Bangiophyceae</taxon>
        <taxon>Cyanidiales</taxon>
        <taxon>Cyanidiaceae</taxon>
        <taxon>Cyanidium</taxon>
    </lineage>
</organism>